<dbReference type="EMBL" id="VYQF01000003">
    <property type="protein sequence ID" value="KAA9038727.1"/>
    <property type="molecule type" value="Genomic_DNA"/>
</dbReference>
<accession>A0A5J5IIZ6</accession>
<name>A0A5J5IIZ6_9BACT</name>
<dbReference type="Proteomes" id="UP000326903">
    <property type="component" value="Unassembled WGS sequence"/>
</dbReference>
<keyword evidence="2" id="KW-1185">Reference proteome</keyword>
<comment type="caution">
    <text evidence="1">The sequence shown here is derived from an EMBL/GenBank/DDBJ whole genome shotgun (WGS) entry which is preliminary data.</text>
</comment>
<gene>
    <name evidence="1" type="ORF">FW778_14370</name>
</gene>
<dbReference type="AlphaFoldDB" id="A0A5J5IIZ6"/>
<proteinExistence type="predicted"/>
<protein>
    <submittedName>
        <fullName evidence="1">Uncharacterized protein</fullName>
    </submittedName>
</protein>
<organism evidence="1 2">
    <name type="scientific">Ginsengibacter hankyongi</name>
    <dbReference type="NCBI Taxonomy" id="2607284"/>
    <lineage>
        <taxon>Bacteria</taxon>
        <taxon>Pseudomonadati</taxon>
        <taxon>Bacteroidota</taxon>
        <taxon>Chitinophagia</taxon>
        <taxon>Chitinophagales</taxon>
        <taxon>Chitinophagaceae</taxon>
        <taxon>Ginsengibacter</taxon>
    </lineage>
</organism>
<reference evidence="1 2" key="1">
    <citation type="submission" date="2019-09" db="EMBL/GenBank/DDBJ databases">
        <title>Draft genome sequence of Ginsengibacter sp. BR5-29.</title>
        <authorList>
            <person name="Im W.-T."/>
        </authorList>
    </citation>
    <scope>NUCLEOTIDE SEQUENCE [LARGE SCALE GENOMIC DNA]</scope>
    <source>
        <strain evidence="1 2">BR5-29</strain>
    </source>
</reference>
<evidence type="ECO:0000313" key="2">
    <source>
        <dbReference type="Proteomes" id="UP000326903"/>
    </source>
</evidence>
<evidence type="ECO:0000313" key="1">
    <source>
        <dbReference type="EMBL" id="KAA9038727.1"/>
    </source>
</evidence>
<dbReference type="RefSeq" id="WP_150415448.1">
    <property type="nucleotide sequence ID" value="NZ_VYQF01000003.1"/>
</dbReference>
<sequence>MAILINGLLKGRLGNNIYFIKNGKNFSRPVRKVANHSEAQLARQQLFAKAGKMCKTLHKDITDNITLPERHLVYPRLMSCMLHVVRGLDINLLTTGNCTTWFAPCKFNSSFSVKERWHVNFELVHAANGLLQLQIPTYNPTRELNAPAHTHHVQCNILATGCDVNDGTPTGSYATVLTIDYTDAEIPAQVTDLAIPTPPGSLILLCMSLEYVLYGRGAETINRNPRYMPSGVTAAILV</sequence>